<gene>
    <name evidence="1" type="ORF">JJW18_11270</name>
    <name evidence="2" type="ORF">JJW19_16360</name>
</gene>
<name>A0AAW4GJF5_9GAMM</name>
<evidence type="ECO:0000313" key="2">
    <source>
        <dbReference type="EMBL" id="MBM9939719.1"/>
    </source>
</evidence>
<protein>
    <submittedName>
        <fullName evidence="1">Uncharacterized protein</fullName>
    </submittedName>
</protein>
<evidence type="ECO:0000313" key="1">
    <source>
        <dbReference type="EMBL" id="MBM9914056.1"/>
    </source>
</evidence>
<dbReference type="Proteomes" id="UP000784064">
    <property type="component" value="Unassembled WGS sequence"/>
</dbReference>
<reference evidence="1" key="2">
    <citation type="submission" date="2021-01" db="EMBL/GenBank/DDBJ databases">
        <authorList>
            <person name="Yu Y."/>
        </authorList>
    </citation>
    <scope>NUCLEOTIDE SEQUENCE</scope>
    <source>
        <strain evidence="1">As-5</strain>
        <strain evidence="2">As-6</strain>
    </source>
</reference>
<reference evidence="3" key="1">
    <citation type="submission" date="2021-01" db="EMBL/GenBank/DDBJ databases">
        <title>Stenotrophomonas maltophilia.</title>
        <authorList>
            <person name="Yu Y."/>
        </authorList>
    </citation>
    <scope>NUCLEOTIDE SEQUENCE [LARGE SCALE GENOMIC DNA]</scope>
    <source>
        <strain evidence="3">As-6</strain>
    </source>
</reference>
<evidence type="ECO:0000313" key="3">
    <source>
        <dbReference type="Proteomes" id="UP000749453"/>
    </source>
</evidence>
<proteinExistence type="predicted"/>
<evidence type="ECO:0000313" key="4">
    <source>
        <dbReference type="Proteomes" id="UP000784064"/>
    </source>
</evidence>
<dbReference type="Proteomes" id="UP000749453">
    <property type="component" value="Unassembled WGS sequence"/>
</dbReference>
<keyword evidence="3" id="KW-1185">Reference proteome</keyword>
<dbReference type="EMBL" id="JAFFTA010000018">
    <property type="protein sequence ID" value="MBM9914056.1"/>
    <property type="molecule type" value="Genomic_DNA"/>
</dbReference>
<dbReference type="EMBL" id="JAFFTB010000027">
    <property type="protein sequence ID" value="MBM9939719.1"/>
    <property type="molecule type" value="Genomic_DNA"/>
</dbReference>
<comment type="caution">
    <text evidence="1">The sequence shown here is derived from an EMBL/GenBank/DDBJ whole genome shotgun (WGS) entry which is preliminary data.</text>
</comment>
<sequence length="144" mass="15464">MKRQLIALRGTRNSGKSSALLALYRLLVTDPGTKIIAFDSFGFGLDFIAIVQINGCKVGVFNRGDDSGTVDELIKKLVLAKCKVIVCAARSRGGVGDVLASYQPKYQLQEVLKRTGDGDEVSFALVNLGVAHDLAARVYSSIMV</sequence>
<dbReference type="RefSeq" id="WP_205404025.1">
    <property type="nucleotide sequence ID" value="NZ_JAFFTA010000018.1"/>
</dbReference>
<organism evidence="1 4">
    <name type="scientific">Stenotrophomonas lactitubi</name>
    <dbReference type="NCBI Taxonomy" id="2045214"/>
    <lineage>
        <taxon>Bacteria</taxon>
        <taxon>Pseudomonadati</taxon>
        <taxon>Pseudomonadota</taxon>
        <taxon>Gammaproteobacteria</taxon>
        <taxon>Lysobacterales</taxon>
        <taxon>Lysobacteraceae</taxon>
        <taxon>Stenotrophomonas</taxon>
    </lineage>
</organism>
<dbReference type="AlphaFoldDB" id="A0AAW4GJF5"/>
<accession>A0AAW4GJF5</accession>